<accession>A0AAQ3RNM1</accession>
<gene>
    <name evidence="2" type="ORF">V8G54_031164</name>
</gene>
<evidence type="ECO:0000313" key="2">
    <source>
        <dbReference type="EMBL" id="WVY99013.1"/>
    </source>
</evidence>
<dbReference type="EMBL" id="CP144692">
    <property type="protein sequence ID" value="WVY99013.1"/>
    <property type="molecule type" value="Genomic_DNA"/>
</dbReference>
<evidence type="ECO:0000256" key="1">
    <source>
        <dbReference type="SAM" id="Phobius"/>
    </source>
</evidence>
<dbReference type="Proteomes" id="UP001374535">
    <property type="component" value="Chromosome 9"/>
</dbReference>
<keyword evidence="1" id="KW-0812">Transmembrane</keyword>
<evidence type="ECO:0000313" key="3">
    <source>
        <dbReference type="Proteomes" id="UP001374535"/>
    </source>
</evidence>
<dbReference type="AlphaFoldDB" id="A0AAQ3RNM1"/>
<protein>
    <submittedName>
        <fullName evidence="2">Uncharacterized protein</fullName>
    </submittedName>
</protein>
<feature type="transmembrane region" description="Helical" evidence="1">
    <location>
        <begin position="6"/>
        <end position="30"/>
    </location>
</feature>
<keyword evidence="1" id="KW-0472">Membrane</keyword>
<name>A0AAQ3RNM1_VIGMU</name>
<proteinExistence type="predicted"/>
<keyword evidence="1" id="KW-1133">Transmembrane helix</keyword>
<keyword evidence="3" id="KW-1185">Reference proteome</keyword>
<reference evidence="2 3" key="1">
    <citation type="journal article" date="2023" name="Life. Sci Alliance">
        <title>Evolutionary insights into 3D genome organization and epigenetic landscape of Vigna mungo.</title>
        <authorList>
            <person name="Junaid A."/>
            <person name="Singh B."/>
            <person name="Bhatia S."/>
        </authorList>
    </citation>
    <scope>NUCLEOTIDE SEQUENCE [LARGE SCALE GENOMIC DNA]</scope>
    <source>
        <strain evidence="2">Urdbean</strain>
    </source>
</reference>
<organism evidence="2 3">
    <name type="scientific">Vigna mungo</name>
    <name type="common">Black gram</name>
    <name type="synonym">Phaseolus mungo</name>
    <dbReference type="NCBI Taxonomy" id="3915"/>
    <lineage>
        <taxon>Eukaryota</taxon>
        <taxon>Viridiplantae</taxon>
        <taxon>Streptophyta</taxon>
        <taxon>Embryophyta</taxon>
        <taxon>Tracheophyta</taxon>
        <taxon>Spermatophyta</taxon>
        <taxon>Magnoliopsida</taxon>
        <taxon>eudicotyledons</taxon>
        <taxon>Gunneridae</taxon>
        <taxon>Pentapetalae</taxon>
        <taxon>rosids</taxon>
        <taxon>fabids</taxon>
        <taxon>Fabales</taxon>
        <taxon>Fabaceae</taxon>
        <taxon>Papilionoideae</taxon>
        <taxon>50 kb inversion clade</taxon>
        <taxon>NPAAA clade</taxon>
        <taxon>indigoferoid/millettioid clade</taxon>
        <taxon>Phaseoleae</taxon>
        <taxon>Vigna</taxon>
    </lineage>
</organism>
<sequence length="107" mass="12516">MQHNIMYIYIYINININIYLVLFGAVPNVFKLSSKGFLSSNNNSYMVFVVDNSDFCTWNPFLDLIAAFYWYHFVLSPMEDGHFAFWVFSHSIQVASYFSSCSTYDIV</sequence>